<dbReference type="Proteomes" id="UP001580407">
    <property type="component" value="Unassembled WGS sequence"/>
</dbReference>
<evidence type="ECO:0000256" key="1">
    <source>
        <dbReference type="SAM" id="MobiDB-lite"/>
    </source>
</evidence>
<feature type="compositionally biased region" description="Basic and acidic residues" evidence="1">
    <location>
        <begin position="1"/>
        <end position="15"/>
    </location>
</feature>
<sequence>MNRSSRDGPGSRELRVGATQTKEPRISPGSGTVETVRQVKAAAAEVHGYGRPP</sequence>
<dbReference type="RefSeq" id="WP_375523216.1">
    <property type="nucleotide sequence ID" value="NZ_JBHILM010000001.1"/>
</dbReference>
<gene>
    <name evidence="2" type="ORF">ACE3NQ_00400</name>
</gene>
<protein>
    <submittedName>
        <fullName evidence="2">Uncharacterized protein</fullName>
    </submittedName>
</protein>
<keyword evidence="3" id="KW-1185">Reference proteome</keyword>
<name>A0ABV5B0Z3_9BACL</name>
<comment type="caution">
    <text evidence="2">The sequence shown here is derived from an EMBL/GenBank/DDBJ whole genome shotgun (WGS) entry which is preliminary data.</text>
</comment>
<feature type="region of interest" description="Disordered" evidence="1">
    <location>
        <begin position="1"/>
        <end position="32"/>
    </location>
</feature>
<evidence type="ECO:0000313" key="2">
    <source>
        <dbReference type="EMBL" id="MFB5679368.1"/>
    </source>
</evidence>
<proteinExistence type="predicted"/>
<organism evidence="2 3">
    <name type="scientific">Paenibacillus terreus</name>
    <dbReference type="NCBI Taxonomy" id="1387834"/>
    <lineage>
        <taxon>Bacteria</taxon>
        <taxon>Bacillati</taxon>
        <taxon>Bacillota</taxon>
        <taxon>Bacilli</taxon>
        <taxon>Bacillales</taxon>
        <taxon>Paenibacillaceae</taxon>
        <taxon>Paenibacillus</taxon>
    </lineage>
</organism>
<evidence type="ECO:0000313" key="3">
    <source>
        <dbReference type="Proteomes" id="UP001580407"/>
    </source>
</evidence>
<reference evidence="2 3" key="1">
    <citation type="submission" date="2024-09" db="EMBL/GenBank/DDBJ databases">
        <authorList>
            <person name="Ruan L."/>
        </authorList>
    </citation>
    <scope>NUCLEOTIDE SEQUENCE [LARGE SCALE GENOMIC DNA]</scope>
    <source>
        <strain evidence="2 3">D33</strain>
    </source>
</reference>
<dbReference type="EMBL" id="JBHILM010000001">
    <property type="protein sequence ID" value="MFB5679368.1"/>
    <property type="molecule type" value="Genomic_DNA"/>
</dbReference>
<accession>A0ABV5B0Z3</accession>